<dbReference type="Proteomes" id="UP000474957">
    <property type="component" value="Unassembled WGS sequence"/>
</dbReference>
<evidence type="ECO:0000313" key="2">
    <source>
        <dbReference type="Proteomes" id="UP000474957"/>
    </source>
</evidence>
<proteinExistence type="predicted"/>
<organism evidence="1 2">
    <name type="scientific">Halovulum marinum</name>
    <dbReference type="NCBI Taxonomy" id="2662447"/>
    <lineage>
        <taxon>Bacteria</taxon>
        <taxon>Pseudomonadati</taxon>
        <taxon>Pseudomonadota</taxon>
        <taxon>Alphaproteobacteria</taxon>
        <taxon>Rhodobacterales</taxon>
        <taxon>Paracoccaceae</taxon>
        <taxon>Halovulum</taxon>
    </lineage>
</organism>
<comment type="caution">
    <text evidence="1">The sequence shown here is derived from an EMBL/GenBank/DDBJ whole genome shotgun (WGS) entry which is preliminary data.</text>
</comment>
<keyword evidence="2" id="KW-1185">Reference proteome</keyword>
<dbReference type="AlphaFoldDB" id="A0A6L5Z621"/>
<dbReference type="RefSeq" id="WP_154449485.1">
    <property type="nucleotide sequence ID" value="NZ_WIND01000034.1"/>
</dbReference>
<protein>
    <submittedName>
        <fullName evidence="1">Uncharacterized protein</fullName>
    </submittedName>
</protein>
<sequence>MPSKNRKTALSVNQDFCLRRLAETNQCSWAICKAAISARLNSRREARMEWADAPLRALREKRLAEHVVGERSGHGRRVHRITPLGRDVLVGATSRS</sequence>
<name>A0A6L5Z621_9RHOB</name>
<gene>
    <name evidence="1" type="ORF">GE300_20960</name>
</gene>
<dbReference type="EMBL" id="WIND01000034">
    <property type="protein sequence ID" value="MSU92028.1"/>
    <property type="molecule type" value="Genomic_DNA"/>
</dbReference>
<accession>A0A6L5Z621</accession>
<reference evidence="1 2" key="1">
    <citation type="submission" date="2019-10" db="EMBL/GenBank/DDBJ databases">
        <title>Cognatihalovulum marinum gen. nov. sp. nov., a new member of the family Rhodobacteraceae isolated from deep seawater of the Northwest Indian Ocean.</title>
        <authorList>
            <person name="Ruan C."/>
            <person name="Wang J."/>
            <person name="Zheng X."/>
            <person name="Song L."/>
            <person name="Zhu Y."/>
            <person name="Huang Y."/>
            <person name="Lu Z."/>
            <person name="Du W."/>
            <person name="Huang L."/>
            <person name="Dai X."/>
        </authorList>
    </citation>
    <scope>NUCLEOTIDE SEQUENCE [LARGE SCALE GENOMIC DNA]</scope>
    <source>
        <strain evidence="1 2">2CG4</strain>
    </source>
</reference>
<evidence type="ECO:0000313" key="1">
    <source>
        <dbReference type="EMBL" id="MSU92028.1"/>
    </source>
</evidence>